<gene>
    <name evidence="18" type="ORF">CVLEPA_LOCUS28271</name>
</gene>
<evidence type="ECO:0000256" key="3">
    <source>
        <dbReference type="ARBA" id="ARBA00010323"/>
    </source>
</evidence>
<proteinExistence type="inferred from homology"/>
<dbReference type="Proteomes" id="UP001642483">
    <property type="component" value="Unassembled WGS sequence"/>
</dbReference>
<comment type="pathway">
    <text evidence="2">Lipid metabolism; phospholipid metabolism.</text>
</comment>
<evidence type="ECO:0000256" key="10">
    <source>
        <dbReference type="ARBA" id="ARBA00035964"/>
    </source>
</evidence>
<evidence type="ECO:0000256" key="11">
    <source>
        <dbReference type="ARBA" id="ARBA00036730"/>
    </source>
</evidence>
<keyword evidence="7 17" id="KW-0472">Membrane</keyword>
<evidence type="ECO:0000256" key="14">
    <source>
        <dbReference type="ARBA" id="ARBA00049211"/>
    </source>
</evidence>
<evidence type="ECO:0000256" key="2">
    <source>
        <dbReference type="ARBA" id="ARBA00005074"/>
    </source>
</evidence>
<evidence type="ECO:0000256" key="4">
    <source>
        <dbReference type="ARBA" id="ARBA00022679"/>
    </source>
</evidence>
<name>A0ABP0GWD0_CLALP</name>
<dbReference type="EMBL" id="CAWYQH010000141">
    <property type="protein sequence ID" value="CAK8694949.1"/>
    <property type="molecule type" value="Genomic_DNA"/>
</dbReference>
<feature type="transmembrane region" description="Helical" evidence="17">
    <location>
        <begin position="71"/>
        <end position="95"/>
    </location>
</feature>
<evidence type="ECO:0000256" key="16">
    <source>
        <dbReference type="ARBA" id="ARBA00093678"/>
    </source>
</evidence>
<comment type="catalytic activity">
    <reaction evidence="10">
        <text>(5Z,8Z,11Z,14Z)-eicosatetraenoyl-CoA + 1-hexadecanoyl-sn-glycero-3-phosphocholine = 1-hexadecanoyl-2-(5Z,8Z,11Z,14Z-eicosatetraenoyl)-sn-glycero-3-phosphocholine + CoA</text>
        <dbReference type="Rhea" id="RHEA:35999"/>
        <dbReference type="ChEBI" id="CHEBI:57287"/>
        <dbReference type="ChEBI" id="CHEBI:57368"/>
        <dbReference type="ChEBI" id="CHEBI:72998"/>
        <dbReference type="ChEBI" id="CHEBI:73003"/>
    </reaction>
    <physiologicalReaction direction="left-to-right" evidence="10">
        <dbReference type="Rhea" id="RHEA:36000"/>
    </physiologicalReaction>
</comment>
<comment type="similarity">
    <text evidence="3">Belongs to the membrane-bound acyltransferase family.</text>
</comment>
<evidence type="ECO:0000256" key="17">
    <source>
        <dbReference type="SAM" id="Phobius"/>
    </source>
</evidence>
<keyword evidence="6 17" id="KW-1133">Transmembrane helix</keyword>
<dbReference type="Pfam" id="PF03062">
    <property type="entry name" value="MBOAT"/>
    <property type="match status" value="1"/>
</dbReference>
<comment type="catalytic activity">
    <reaction evidence="15">
        <text>1-octadecanoyl-sn-glycero-3-phospho-(1D-myo-inositol) + (5Z,8Z,11Z,14Z)-eicosatetraenoyl-CoA = 1-octadecanoyl-2-(5Z,8Z,11Z,14Z-eicosatetraenoyl)-sn-glycero-3-phospho-(1D-myo-inositol) + CoA</text>
        <dbReference type="Rhea" id="RHEA:36835"/>
        <dbReference type="ChEBI" id="CHEBI:57287"/>
        <dbReference type="ChEBI" id="CHEBI:57368"/>
        <dbReference type="ChEBI" id="CHEBI:74243"/>
        <dbReference type="ChEBI" id="CHEBI:133606"/>
    </reaction>
    <physiologicalReaction direction="left-to-right" evidence="15">
        <dbReference type="Rhea" id="RHEA:36836"/>
    </physiologicalReaction>
</comment>
<keyword evidence="19" id="KW-1185">Reference proteome</keyword>
<feature type="transmembrane region" description="Helical" evidence="17">
    <location>
        <begin position="425"/>
        <end position="447"/>
    </location>
</feature>
<dbReference type="InterPro" id="IPR049941">
    <property type="entry name" value="LPLAT_7/PORCN-like"/>
</dbReference>
<keyword evidence="4" id="KW-0808">Transferase</keyword>
<keyword evidence="8" id="KW-0012">Acyltransferase</keyword>
<evidence type="ECO:0000256" key="7">
    <source>
        <dbReference type="ARBA" id="ARBA00023136"/>
    </source>
</evidence>
<dbReference type="PANTHER" id="PTHR13906">
    <property type="entry name" value="PORCUPINE"/>
    <property type="match status" value="1"/>
</dbReference>
<feature type="transmembrane region" description="Helical" evidence="17">
    <location>
        <begin position="6"/>
        <end position="22"/>
    </location>
</feature>
<comment type="caution">
    <text evidence="18">The sequence shown here is derived from an EMBL/GenBank/DDBJ whole genome shotgun (WGS) entry which is preliminary data.</text>
</comment>
<sequence length="459" mass="53202">MVSNDIIYGSVLLLSILVGLPLRNLTSSKVKQLVTAGIGLAIALPLCQCDILHSIVTFVGNILIIKFSRRYTAILSFAWCFLYLLFFRCCTFFMLPKPSPLANAIQLLLTLKLVSVAIEISDLRRAKAGKVNKIEGKFQLQLEYEPTVLDMFCFTYCYAGLFTGPFFKYRTYYDYLKMDRSSLDQVPWKNEILSRLKQIAICAILFIAASYIVDVNYPKNDEFYSRPLWYRIWYMVPVFFIGRMRFYSAWLLAECAFVTLSLGAYPRLSAPRPGHGPTVKTEDNKDYVFETIRNIDPYNCDFSPTVRLGMRHWNMGVQWWLANYVHKRWPASLKGCRVAAVMAVSAFWHGIDPGFFAAFLTMPFVMAAEDLLASLIKKQISSELHNAYDWCNWFAKMRSFEYMYMAFALLTLDDTYRYWRSTYFWLHFISFFLIVSCLIVKNALSLLRRNSKPMKGKSD</sequence>
<evidence type="ECO:0000256" key="1">
    <source>
        <dbReference type="ARBA" id="ARBA00004477"/>
    </source>
</evidence>
<feature type="transmembrane region" description="Helical" evidence="17">
    <location>
        <begin position="199"/>
        <end position="217"/>
    </location>
</feature>
<protein>
    <recommendedName>
        <fullName evidence="13">Leukocyte receptor cluster member 4</fullName>
    </recommendedName>
    <alternativeName>
        <fullName evidence="16">Lysophospholipid acyltransferase 7</fullName>
    </alternativeName>
    <alternativeName>
        <fullName evidence="12">Membrane-bound O-acyltransferase domain-containing protein 7</fullName>
    </alternativeName>
</protein>
<comment type="pathway">
    <text evidence="9">Phospholipid metabolism.</text>
</comment>
<evidence type="ECO:0000256" key="13">
    <source>
        <dbReference type="ARBA" id="ARBA00041667"/>
    </source>
</evidence>
<feature type="transmembrane region" description="Helical" evidence="17">
    <location>
        <begin position="355"/>
        <end position="376"/>
    </location>
</feature>
<comment type="catalytic activity">
    <reaction evidence="14">
        <text>a 1-acyl-sn-glycero-3-phospho-(1D-myo-inositol) + (5Z,8Z,11Z,14Z)-eicosatetraenoyl-CoA = a 1-acyl-2-(5Z,8Z,11Z,14Z-eicosatetraenoyl)-sn-glycero-3-phospho-(1D-myo-inositol) + CoA</text>
        <dbReference type="Rhea" id="RHEA:37015"/>
        <dbReference type="ChEBI" id="CHEBI:57287"/>
        <dbReference type="ChEBI" id="CHEBI:57368"/>
        <dbReference type="ChEBI" id="CHEBI:64771"/>
        <dbReference type="ChEBI" id="CHEBI:75243"/>
    </reaction>
    <physiologicalReaction direction="left-to-right" evidence="14">
        <dbReference type="Rhea" id="RHEA:37016"/>
    </physiologicalReaction>
</comment>
<keyword evidence="5 17" id="KW-0812">Transmembrane</keyword>
<reference evidence="18 19" key="1">
    <citation type="submission" date="2024-02" db="EMBL/GenBank/DDBJ databases">
        <authorList>
            <person name="Daric V."/>
            <person name="Darras S."/>
        </authorList>
    </citation>
    <scope>NUCLEOTIDE SEQUENCE [LARGE SCALE GENOMIC DNA]</scope>
</reference>
<feature type="transmembrane region" description="Helical" evidence="17">
    <location>
        <begin position="223"/>
        <end position="242"/>
    </location>
</feature>
<evidence type="ECO:0000313" key="19">
    <source>
        <dbReference type="Proteomes" id="UP001642483"/>
    </source>
</evidence>
<comment type="catalytic activity">
    <reaction evidence="11">
        <text>a 1-acyl-sn-glycero-3-phospho-(1D-myo-inositol) + an acyl-CoA = a 1,2-diacyl-sn-glycero-3-phospho-(1D-myo-inositol) + CoA</text>
        <dbReference type="Rhea" id="RHEA:33195"/>
        <dbReference type="ChEBI" id="CHEBI:57287"/>
        <dbReference type="ChEBI" id="CHEBI:57880"/>
        <dbReference type="ChEBI" id="CHEBI:58342"/>
        <dbReference type="ChEBI" id="CHEBI:64771"/>
    </reaction>
    <physiologicalReaction direction="left-to-right" evidence="11">
        <dbReference type="Rhea" id="RHEA:33196"/>
    </physiologicalReaction>
</comment>
<evidence type="ECO:0000256" key="12">
    <source>
        <dbReference type="ARBA" id="ARBA00041626"/>
    </source>
</evidence>
<evidence type="ECO:0000256" key="9">
    <source>
        <dbReference type="ARBA" id="ARBA00025707"/>
    </source>
</evidence>
<accession>A0ABP0GWD0</accession>
<comment type="subcellular location">
    <subcellularLocation>
        <location evidence="1">Endoplasmic reticulum membrane</location>
        <topology evidence="1">Multi-pass membrane protein</topology>
    </subcellularLocation>
</comment>
<evidence type="ECO:0000313" key="18">
    <source>
        <dbReference type="EMBL" id="CAK8694949.1"/>
    </source>
</evidence>
<evidence type="ECO:0000256" key="6">
    <source>
        <dbReference type="ARBA" id="ARBA00022989"/>
    </source>
</evidence>
<dbReference type="PANTHER" id="PTHR13906:SF16">
    <property type="entry name" value="LYSOPHOSPHOLIPID ACYLTRANSFERASE 7"/>
    <property type="match status" value="1"/>
</dbReference>
<dbReference type="InterPro" id="IPR004299">
    <property type="entry name" value="MBOAT_fam"/>
</dbReference>
<organism evidence="18 19">
    <name type="scientific">Clavelina lepadiformis</name>
    <name type="common">Light-bulb sea squirt</name>
    <name type="synonym">Ascidia lepadiformis</name>
    <dbReference type="NCBI Taxonomy" id="159417"/>
    <lineage>
        <taxon>Eukaryota</taxon>
        <taxon>Metazoa</taxon>
        <taxon>Chordata</taxon>
        <taxon>Tunicata</taxon>
        <taxon>Ascidiacea</taxon>
        <taxon>Aplousobranchia</taxon>
        <taxon>Clavelinidae</taxon>
        <taxon>Clavelina</taxon>
    </lineage>
</organism>
<evidence type="ECO:0000256" key="8">
    <source>
        <dbReference type="ARBA" id="ARBA00023315"/>
    </source>
</evidence>
<evidence type="ECO:0000256" key="5">
    <source>
        <dbReference type="ARBA" id="ARBA00022692"/>
    </source>
</evidence>
<evidence type="ECO:0000256" key="15">
    <source>
        <dbReference type="ARBA" id="ARBA00049362"/>
    </source>
</evidence>